<comment type="caution">
    <text evidence="2">The sequence shown here is derived from an EMBL/GenBank/DDBJ whole genome shotgun (WGS) entry which is preliminary data.</text>
</comment>
<dbReference type="EMBL" id="JARPTC010000009">
    <property type="protein sequence ID" value="MDO7786898.1"/>
    <property type="molecule type" value="Genomic_DNA"/>
</dbReference>
<feature type="compositionally biased region" description="Basic and acidic residues" evidence="1">
    <location>
        <begin position="1"/>
        <end position="20"/>
    </location>
</feature>
<sequence length="59" mass="6500">MTNRSRWEVRGPAQKDDPVRPEPFPLEAGEAGEVPAKDLQRLAVTRTAITQKTSQQGLA</sequence>
<reference evidence="2" key="2">
    <citation type="submission" date="2023-03" db="EMBL/GenBank/DDBJ databases">
        <authorList>
            <person name="Zhang Z."/>
        </authorList>
    </citation>
    <scope>NUCLEOTIDE SEQUENCE</scope>
    <source>
        <strain evidence="2">DSA</strain>
    </source>
</reference>
<dbReference type="Proteomes" id="UP001172911">
    <property type="component" value="Unassembled WGS sequence"/>
</dbReference>
<organism evidence="2 3">
    <name type="scientific">Desulforamulus aquiferis</name>
    <dbReference type="NCBI Taxonomy" id="1397668"/>
    <lineage>
        <taxon>Bacteria</taxon>
        <taxon>Bacillati</taxon>
        <taxon>Bacillota</taxon>
        <taxon>Clostridia</taxon>
        <taxon>Eubacteriales</taxon>
        <taxon>Peptococcaceae</taxon>
        <taxon>Desulforamulus</taxon>
    </lineage>
</organism>
<proteinExistence type="predicted"/>
<feature type="region of interest" description="Disordered" evidence="1">
    <location>
        <begin position="1"/>
        <end position="33"/>
    </location>
</feature>
<name>A0AAW7ZC89_9FIRM</name>
<evidence type="ECO:0000313" key="2">
    <source>
        <dbReference type="EMBL" id="MDO7786898.1"/>
    </source>
</evidence>
<keyword evidence="3" id="KW-1185">Reference proteome</keyword>
<dbReference type="AlphaFoldDB" id="A0AAW7ZC89"/>
<reference evidence="2" key="1">
    <citation type="journal article" date="2023" name="J. Hazard. Mater.">
        <title>Anaerobic biodegradation of pyrene and benzo[a]pyrene by a new sulfate-reducing Desulforamulus aquiferis strain DSA.</title>
        <authorList>
            <person name="Zhang Z."/>
            <person name="Sun J."/>
            <person name="Gong X."/>
            <person name="Wang C."/>
            <person name="Wang H."/>
        </authorList>
    </citation>
    <scope>NUCLEOTIDE SEQUENCE</scope>
    <source>
        <strain evidence="2">DSA</strain>
    </source>
</reference>
<dbReference type="RefSeq" id="WP_304542013.1">
    <property type="nucleotide sequence ID" value="NZ_JARPTC010000009.1"/>
</dbReference>
<gene>
    <name evidence="2" type="ORF">P6N53_06645</name>
</gene>
<protein>
    <submittedName>
        <fullName evidence="2">Uncharacterized protein</fullName>
    </submittedName>
</protein>
<evidence type="ECO:0000313" key="3">
    <source>
        <dbReference type="Proteomes" id="UP001172911"/>
    </source>
</evidence>
<accession>A0AAW7ZC89</accession>
<evidence type="ECO:0000256" key="1">
    <source>
        <dbReference type="SAM" id="MobiDB-lite"/>
    </source>
</evidence>